<sequence length="81" mass="9426">MVWFWPKTLGNQRWLRIWIITLGFLCLLASKRRGLLSISLIASSIGLIFGLSVCFLMVVKRFSLNLFYNHYLLSYVCFSCS</sequence>
<feature type="transmembrane region" description="Helical" evidence="1">
    <location>
        <begin position="36"/>
        <end position="59"/>
    </location>
</feature>
<gene>
    <name evidence="2" type="ORF">EPI10_020159</name>
</gene>
<accession>A0A5B6WEI9</accession>
<keyword evidence="3" id="KW-1185">Reference proteome</keyword>
<reference evidence="3" key="1">
    <citation type="journal article" date="2019" name="Plant Biotechnol. J.">
        <title>Genome sequencing of the Australian wild diploid species Gossypium australe highlights disease resistance and delayed gland morphogenesis.</title>
        <authorList>
            <person name="Cai Y."/>
            <person name="Cai X."/>
            <person name="Wang Q."/>
            <person name="Wang P."/>
            <person name="Zhang Y."/>
            <person name="Cai C."/>
            <person name="Xu Y."/>
            <person name="Wang K."/>
            <person name="Zhou Z."/>
            <person name="Wang C."/>
            <person name="Geng S."/>
            <person name="Li B."/>
            <person name="Dong Q."/>
            <person name="Hou Y."/>
            <person name="Wang H."/>
            <person name="Ai P."/>
            <person name="Liu Z."/>
            <person name="Yi F."/>
            <person name="Sun M."/>
            <person name="An G."/>
            <person name="Cheng J."/>
            <person name="Zhang Y."/>
            <person name="Shi Q."/>
            <person name="Xie Y."/>
            <person name="Shi X."/>
            <person name="Chang Y."/>
            <person name="Huang F."/>
            <person name="Chen Y."/>
            <person name="Hong S."/>
            <person name="Mi L."/>
            <person name="Sun Q."/>
            <person name="Zhang L."/>
            <person name="Zhou B."/>
            <person name="Peng R."/>
            <person name="Zhang X."/>
            <person name="Liu F."/>
        </authorList>
    </citation>
    <scope>NUCLEOTIDE SEQUENCE [LARGE SCALE GENOMIC DNA]</scope>
    <source>
        <strain evidence="3">cv. PA1801</strain>
    </source>
</reference>
<dbReference type="EMBL" id="SMMG02000003">
    <property type="protein sequence ID" value="KAA3479665.1"/>
    <property type="molecule type" value="Genomic_DNA"/>
</dbReference>
<feature type="transmembrane region" description="Helical" evidence="1">
    <location>
        <begin position="12"/>
        <end position="29"/>
    </location>
</feature>
<keyword evidence="1" id="KW-1133">Transmembrane helix</keyword>
<keyword evidence="1" id="KW-0812">Transmembrane</keyword>
<name>A0A5B6WEI9_9ROSI</name>
<dbReference type="AlphaFoldDB" id="A0A5B6WEI9"/>
<organism evidence="2 3">
    <name type="scientific">Gossypium australe</name>
    <dbReference type="NCBI Taxonomy" id="47621"/>
    <lineage>
        <taxon>Eukaryota</taxon>
        <taxon>Viridiplantae</taxon>
        <taxon>Streptophyta</taxon>
        <taxon>Embryophyta</taxon>
        <taxon>Tracheophyta</taxon>
        <taxon>Spermatophyta</taxon>
        <taxon>Magnoliopsida</taxon>
        <taxon>eudicotyledons</taxon>
        <taxon>Gunneridae</taxon>
        <taxon>Pentapetalae</taxon>
        <taxon>rosids</taxon>
        <taxon>malvids</taxon>
        <taxon>Malvales</taxon>
        <taxon>Malvaceae</taxon>
        <taxon>Malvoideae</taxon>
        <taxon>Gossypium</taxon>
    </lineage>
</organism>
<evidence type="ECO:0000313" key="3">
    <source>
        <dbReference type="Proteomes" id="UP000325315"/>
    </source>
</evidence>
<evidence type="ECO:0000313" key="2">
    <source>
        <dbReference type="EMBL" id="KAA3479665.1"/>
    </source>
</evidence>
<keyword evidence="1" id="KW-0472">Membrane</keyword>
<evidence type="ECO:0000256" key="1">
    <source>
        <dbReference type="SAM" id="Phobius"/>
    </source>
</evidence>
<dbReference type="Proteomes" id="UP000325315">
    <property type="component" value="Unassembled WGS sequence"/>
</dbReference>
<proteinExistence type="predicted"/>
<comment type="caution">
    <text evidence="2">The sequence shown here is derived from an EMBL/GenBank/DDBJ whole genome shotgun (WGS) entry which is preliminary data.</text>
</comment>
<protein>
    <submittedName>
        <fullName evidence="2">Uncharacterized protein</fullName>
    </submittedName>
</protein>